<reference evidence="1 2" key="1">
    <citation type="submission" date="2013-11" db="EMBL/GenBank/DDBJ databases">
        <title>The Genome Sequence of Phytophthora parasitica P1976.</title>
        <authorList>
            <consortium name="The Broad Institute Genomics Platform"/>
            <person name="Russ C."/>
            <person name="Tyler B."/>
            <person name="Panabieres F."/>
            <person name="Shan W."/>
            <person name="Tripathy S."/>
            <person name="Grunwald N."/>
            <person name="Machado M."/>
            <person name="Johnson C.S."/>
            <person name="Walker B."/>
            <person name="Young S."/>
            <person name="Zeng Q."/>
            <person name="Gargeya S."/>
            <person name="Fitzgerald M."/>
            <person name="Haas B."/>
            <person name="Abouelleil A."/>
            <person name="Allen A.W."/>
            <person name="Alvarado L."/>
            <person name="Arachchi H.M."/>
            <person name="Berlin A.M."/>
            <person name="Chapman S.B."/>
            <person name="Gainer-Dewar J."/>
            <person name="Goldberg J."/>
            <person name="Griggs A."/>
            <person name="Gujja S."/>
            <person name="Hansen M."/>
            <person name="Howarth C."/>
            <person name="Imamovic A."/>
            <person name="Ireland A."/>
            <person name="Larimer J."/>
            <person name="McCowan C."/>
            <person name="Murphy C."/>
            <person name="Pearson M."/>
            <person name="Poon T.W."/>
            <person name="Priest M."/>
            <person name="Roberts A."/>
            <person name="Saif S."/>
            <person name="Shea T."/>
            <person name="Sisk P."/>
            <person name="Sykes S."/>
            <person name="Wortman J."/>
            <person name="Nusbaum C."/>
            <person name="Birren B."/>
        </authorList>
    </citation>
    <scope>NUCLEOTIDE SEQUENCE [LARGE SCALE GENOMIC DNA]</scope>
    <source>
        <strain evidence="1 2">P1976</strain>
    </source>
</reference>
<dbReference type="AlphaFoldDB" id="A0A080ZNW3"/>
<evidence type="ECO:0000313" key="2">
    <source>
        <dbReference type="Proteomes" id="UP000028582"/>
    </source>
</evidence>
<gene>
    <name evidence="1" type="ORF">F444_14818</name>
</gene>
<comment type="caution">
    <text evidence="1">The sequence shown here is derived from an EMBL/GenBank/DDBJ whole genome shotgun (WGS) entry which is preliminary data.</text>
</comment>
<accession>A0A080ZNW3</accession>
<evidence type="ECO:0000313" key="1">
    <source>
        <dbReference type="EMBL" id="ETO68324.1"/>
    </source>
</evidence>
<dbReference type="Proteomes" id="UP000028582">
    <property type="component" value="Unassembled WGS sequence"/>
</dbReference>
<name>A0A080ZNW3_PHYNI</name>
<dbReference type="EMBL" id="ANJA01002689">
    <property type="protein sequence ID" value="ETO68324.1"/>
    <property type="molecule type" value="Genomic_DNA"/>
</dbReference>
<sequence>MSKIEWASSLDILYDAISMLHEQGDLLDEVKPQLQPQNLIEEKRIDNTVKLFYSIMNGHGVNPFASHFSKL</sequence>
<protein>
    <submittedName>
        <fullName evidence="1">Uncharacterized protein</fullName>
    </submittedName>
</protein>
<proteinExistence type="predicted"/>
<organism evidence="1 2">
    <name type="scientific">Phytophthora nicotianae P1976</name>
    <dbReference type="NCBI Taxonomy" id="1317066"/>
    <lineage>
        <taxon>Eukaryota</taxon>
        <taxon>Sar</taxon>
        <taxon>Stramenopiles</taxon>
        <taxon>Oomycota</taxon>
        <taxon>Peronosporomycetes</taxon>
        <taxon>Peronosporales</taxon>
        <taxon>Peronosporaceae</taxon>
        <taxon>Phytophthora</taxon>
    </lineage>
</organism>